<evidence type="ECO:0000313" key="2">
    <source>
        <dbReference type="Proteomes" id="UP000780801"/>
    </source>
</evidence>
<reference evidence="1" key="1">
    <citation type="journal article" date="2020" name="Fungal Divers.">
        <title>Resolving the Mortierellaceae phylogeny through synthesis of multi-gene phylogenetics and phylogenomics.</title>
        <authorList>
            <person name="Vandepol N."/>
            <person name="Liber J."/>
            <person name="Desiro A."/>
            <person name="Na H."/>
            <person name="Kennedy M."/>
            <person name="Barry K."/>
            <person name="Grigoriev I.V."/>
            <person name="Miller A.N."/>
            <person name="O'Donnell K."/>
            <person name="Stajich J.E."/>
            <person name="Bonito G."/>
        </authorList>
    </citation>
    <scope>NUCLEOTIDE SEQUENCE</scope>
    <source>
        <strain evidence="1">KOD1015</strain>
    </source>
</reference>
<dbReference type="AlphaFoldDB" id="A0A9P6KDE6"/>
<dbReference type="EMBL" id="JAABOA010001923">
    <property type="protein sequence ID" value="KAF9580660.1"/>
    <property type="molecule type" value="Genomic_DNA"/>
</dbReference>
<dbReference type="Proteomes" id="UP000780801">
    <property type="component" value="Unassembled WGS sequence"/>
</dbReference>
<keyword evidence="2" id="KW-1185">Reference proteome</keyword>
<organism evidence="1 2">
    <name type="scientific">Lunasporangiospora selenospora</name>
    <dbReference type="NCBI Taxonomy" id="979761"/>
    <lineage>
        <taxon>Eukaryota</taxon>
        <taxon>Fungi</taxon>
        <taxon>Fungi incertae sedis</taxon>
        <taxon>Mucoromycota</taxon>
        <taxon>Mortierellomycotina</taxon>
        <taxon>Mortierellomycetes</taxon>
        <taxon>Mortierellales</taxon>
        <taxon>Mortierellaceae</taxon>
        <taxon>Lunasporangiospora</taxon>
    </lineage>
</organism>
<dbReference type="OrthoDB" id="2355606at2759"/>
<comment type="caution">
    <text evidence="1">The sequence shown here is derived from an EMBL/GenBank/DDBJ whole genome shotgun (WGS) entry which is preliminary data.</text>
</comment>
<name>A0A9P6KDE6_9FUNG</name>
<protein>
    <submittedName>
        <fullName evidence="1">Uncharacterized protein</fullName>
    </submittedName>
</protein>
<accession>A0A9P6KDE6</accession>
<gene>
    <name evidence="1" type="ORF">BGW38_002605</name>
</gene>
<feature type="non-terminal residue" evidence="1">
    <location>
        <position position="70"/>
    </location>
</feature>
<proteinExistence type="predicted"/>
<evidence type="ECO:0000313" key="1">
    <source>
        <dbReference type="EMBL" id="KAF9580660.1"/>
    </source>
</evidence>
<sequence>MRVKCCICQVFNELPIELKGTLASCPRENCLVCNKREEFIGTLYTAAKQDVHPLEFMKKVLKNEILAIGS</sequence>